<sequence length="85" mass="10445">MRESFEKEIETLKKMVLAWRESYEELPYPGCERDFIFEIEEYILPYLRRLYECGYINESHISNFLSFCYEQVDELCKNIIKKLEV</sequence>
<dbReference type="EMBL" id="DSLA01000037">
    <property type="protein sequence ID" value="HEH35000.1"/>
    <property type="molecule type" value="Genomic_DNA"/>
</dbReference>
<evidence type="ECO:0000313" key="1">
    <source>
        <dbReference type="EMBL" id="HEH35000.1"/>
    </source>
</evidence>
<proteinExistence type="predicted"/>
<protein>
    <submittedName>
        <fullName evidence="1">Uncharacterized protein</fullName>
    </submittedName>
</protein>
<name>A0A7J2TH97_ARCFL</name>
<comment type="caution">
    <text evidence="1">The sequence shown here is derived from an EMBL/GenBank/DDBJ whole genome shotgun (WGS) entry which is preliminary data.</text>
</comment>
<organism evidence="1">
    <name type="scientific">Archaeoglobus fulgidus</name>
    <dbReference type="NCBI Taxonomy" id="2234"/>
    <lineage>
        <taxon>Archaea</taxon>
        <taxon>Methanobacteriati</taxon>
        <taxon>Methanobacteriota</taxon>
        <taxon>Archaeoglobi</taxon>
        <taxon>Archaeoglobales</taxon>
        <taxon>Archaeoglobaceae</taxon>
        <taxon>Archaeoglobus</taxon>
    </lineage>
</organism>
<reference evidence="1" key="1">
    <citation type="journal article" date="2020" name="mSystems">
        <title>Genome- and Community-Level Interaction Insights into Carbon Utilization and Element Cycling Functions of Hydrothermarchaeota in Hydrothermal Sediment.</title>
        <authorList>
            <person name="Zhou Z."/>
            <person name="Liu Y."/>
            <person name="Xu W."/>
            <person name="Pan J."/>
            <person name="Luo Z.H."/>
            <person name="Li M."/>
        </authorList>
    </citation>
    <scope>NUCLEOTIDE SEQUENCE [LARGE SCALE GENOMIC DNA]</scope>
    <source>
        <strain evidence="1">SpSt-26</strain>
    </source>
</reference>
<gene>
    <name evidence="1" type="ORF">ENP88_02355</name>
</gene>
<accession>A0A7J2TH97</accession>
<dbReference type="AlphaFoldDB" id="A0A7J2TH97"/>